<dbReference type="Gene3D" id="3.40.50.300">
    <property type="entry name" value="P-loop containing nucleotide triphosphate hydrolases"/>
    <property type="match status" value="1"/>
</dbReference>
<organism evidence="5">
    <name type="scientific">Phaeodactylum tricornutum</name>
    <name type="common">Diatom</name>
    <dbReference type="NCBI Taxonomy" id="2850"/>
    <lineage>
        <taxon>Eukaryota</taxon>
        <taxon>Sar</taxon>
        <taxon>Stramenopiles</taxon>
        <taxon>Ochrophyta</taxon>
        <taxon>Bacillariophyta</taxon>
        <taxon>Bacillariophyceae</taxon>
        <taxon>Bacillariophycidae</taxon>
        <taxon>Naviculales</taxon>
        <taxon>Phaeodactylaceae</taxon>
        <taxon>Phaeodactylum</taxon>
    </lineage>
</organism>
<dbReference type="GO" id="GO:0019205">
    <property type="term" value="F:nucleobase-containing compound kinase activity"/>
    <property type="evidence" value="ECO:0007669"/>
    <property type="project" value="InterPro"/>
</dbReference>
<name>A0A8J9S2J4_PHATR</name>
<feature type="non-terminal residue" evidence="5">
    <location>
        <position position="1"/>
    </location>
</feature>
<proteinExistence type="inferred from homology"/>
<dbReference type="Pfam" id="PF00406">
    <property type="entry name" value="ADK"/>
    <property type="match status" value="1"/>
</dbReference>
<comment type="similarity">
    <text evidence="4">Belongs to the adenylate kinase family.</text>
</comment>
<dbReference type="Proteomes" id="UP000836788">
    <property type="component" value="Chromosome 12"/>
</dbReference>
<dbReference type="CDD" id="cd01428">
    <property type="entry name" value="ADK"/>
    <property type="match status" value="1"/>
</dbReference>
<protein>
    <recommendedName>
        <fullName evidence="6">Adenylate kinase</fullName>
    </recommendedName>
</protein>
<dbReference type="InterPro" id="IPR000850">
    <property type="entry name" value="Adenylat/UMP-CMP_kin"/>
</dbReference>
<dbReference type="PROSITE" id="PS00113">
    <property type="entry name" value="ADENYLATE_KINASE"/>
    <property type="match status" value="1"/>
</dbReference>
<dbReference type="SUPFAM" id="SSF52540">
    <property type="entry name" value="P-loop containing nucleoside triphosphate hydrolases"/>
    <property type="match status" value="1"/>
</dbReference>
<dbReference type="HAMAP" id="MF_00235">
    <property type="entry name" value="Adenylate_kinase_Adk"/>
    <property type="match status" value="1"/>
</dbReference>
<dbReference type="InterPro" id="IPR027417">
    <property type="entry name" value="P-loop_NTPase"/>
</dbReference>
<keyword evidence="1 4" id="KW-0808">Transferase</keyword>
<sequence>ILVVGGPGSGKGLLSKRLEKECHVVHLSSGELLRSEVAQDTALGRQVRDIMDRGELVSSAIMVALMKKRMRDHPGKRVLLDGFPRSLENAHDLVTLCGRPELALHLECDDTILLERILQRGADSAPEERRADDNFQTALQRLRTYHAFHNSTIHWLREQHVPVVNLDCSGTAESVWQQL</sequence>
<accession>A0A8J9S2J4</accession>
<feature type="non-terminal residue" evidence="5">
    <location>
        <position position="179"/>
    </location>
</feature>
<dbReference type="PRINTS" id="PR00094">
    <property type="entry name" value="ADENYLTKNASE"/>
</dbReference>
<reference evidence="5" key="1">
    <citation type="submission" date="2022-02" db="EMBL/GenBank/DDBJ databases">
        <authorList>
            <person name="Giguere J D."/>
        </authorList>
    </citation>
    <scope>NUCLEOTIDE SEQUENCE</scope>
    <source>
        <strain evidence="5">CCAP 1055/1</strain>
    </source>
</reference>
<evidence type="ECO:0000313" key="5">
    <source>
        <dbReference type="EMBL" id="CAG9279779.1"/>
    </source>
</evidence>
<evidence type="ECO:0000256" key="3">
    <source>
        <dbReference type="ARBA" id="ARBA00022777"/>
    </source>
</evidence>
<dbReference type="PANTHER" id="PTHR23359">
    <property type="entry name" value="NUCLEOTIDE KINASE"/>
    <property type="match status" value="1"/>
</dbReference>
<dbReference type="GO" id="GO:0005524">
    <property type="term" value="F:ATP binding"/>
    <property type="evidence" value="ECO:0007669"/>
    <property type="project" value="InterPro"/>
</dbReference>
<dbReference type="InterPro" id="IPR033690">
    <property type="entry name" value="Adenylat_kinase_CS"/>
</dbReference>
<gene>
    <name evidence="5" type="ORF">PTTT1_LOCUS11179</name>
</gene>
<dbReference type="GO" id="GO:0006139">
    <property type="term" value="P:nucleobase-containing compound metabolic process"/>
    <property type="evidence" value="ECO:0007669"/>
    <property type="project" value="InterPro"/>
</dbReference>
<dbReference type="EMBL" id="OU594953">
    <property type="protein sequence ID" value="CAG9279779.1"/>
    <property type="molecule type" value="Genomic_DNA"/>
</dbReference>
<evidence type="ECO:0000256" key="2">
    <source>
        <dbReference type="ARBA" id="ARBA00022741"/>
    </source>
</evidence>
<keyword evidence="2" id="KW-0547">Nucleotide-binding</keyword>
<dbReference type="AlphaFoldDB" id="A0A8J9S2J4"/>
<evidence type="ECO:0000256" key="4">
    <source>
        <dbReference type="RuleBase" id="RU003330"/>
    </source>
</evidence>
<evidence type="ECO:0000256" key="1">
    <source>
        <dbReference type="ARBA" id="ARBA00022679"/>
    </source>
</evidence>
<evidence type="ECO:0008006" key="6">
    <source>
        <dbReference type="Google" id="ProtNLM"/>
    </source>
</evidence>
<keyword evidence="3 4" id="KW-0418">Kinase</keyword>